<reference evidence="3" key="1">
    <citation type="submission" date="2017-09" db="EMBL/GenBank/DDBJ databases">
        <title>Depth-based differentiation of microbial function through sediment-hosted aquifers and enrichment of novel symbionts in the deep terrestrial subsurface.</title>
        <authorList>
            <person name="Probst A.J."/>
            <person name="Ladd B."/>
            <person name="Jarett J.K."/>
            <person name="Geller-Mcgrath D.E."/>
            <person name="Sieber C.M.K."/>
            <person name="Emerson J.B."/>
            <person name="Anantharaman K."/>
            <person name="Thomas B.C."/>
            <person name="Malmstrom R."/>
            <person name="Stieglmeier M."/>
            <person name="Klingl A."/>
            <person name="Woyke T."/>
            <person name="Ryan C.M."/>
            <person name="Banfield J.F."/>
        </authorList>
    </citation>
    <scope>NUCLEOTIDE SEQUENCE [LARGE SCALE GENOMIC DNA]</scope>
</reference>
<organism evidence="2 3">
    <name type="scientific">Candidatus Roizmanbacteria bacterium CG10_big_fil_rev_8_21_14_0_10_36_26</name>
    <dbReference type="NCBI Taxonomy" id="1974851"/>
    <lineage>
        <taxon>Bacteria</taxon>
        <taxon>Candidatus Roizmaniibacteriota</taxon>
    </lineage>
</organism>
<dbReference type="Pfam" id="PF01541">
    <property type="entry name" value="GIY-YIG"/>
    <property type="match status" value="1"/>
</dbReference>
<dbReference type="Proteomes" id="UP000231434">
    <property type="component" value="Unassembled WGS sequence"/>
</dbReference>
<accession>A0A2M8KL78</accession>
<evidence type="ECO:0000259" key="1">
    <source>
        <dbReference type="PROSITE" id="PS50164"/>
    </source>
</evidence>
<dbReference type="InterPro" id="IPR000305">
    <property type="entry name" value="GIY-YIG_endonuc"/>
</dbReference>
<evidence type="ECO:0000313" key="2">
    <source>
        <dbReference type="EMBL" id="PJE60677.1"/>
    </source>
</evidence>
<dbReference type="Gene3D" id="3.40.1440.10">
    <property type="entry name" value="GIY-YIG endonuclease"/>
    <property type="match status" value="1"/>
</dbReference>
<sequence length="85" mass="10111">MFNVYLIKSLKSNKVYIGETSKIVEDRLKEHNQGSNTWTRQHKPFRLIYYESYHCEKDALRREKFLKSGIGNKVVKAIVKEFSNE</sequence>
<name>A0A2M8KL78_9BACT</name>
<dbReference type="SUPFAM" id="SSF82771">
    <property type="entry name" value="GIY-YIG endonuclease"/>
    <property type="match status" value="1"/>
</dbReference>
<dbReference type="AlphaFoldDB" id="A0A2M8KL78"/>
<feature type="domain" description="GIY-YIG" evidence="1">
    <location>
        <begin position="1"/>
        <end position="76"/>
    </location>
</feature>
<dbReference type="PROSITE" id="PS50164">
    <property type="entry name" value="GIY_YIG"/>
    <property type="match status" value="1"/>
</dbReference>
<evidence type="ECO:0000313" key="3">
    <source>
        <dbReference type="Proteomes" id="UP000231434"/>
    </source>
</evidence>
<comment type="caution">
    <text evidence="2">The sequence shown here is derived from an EMBL/GenBank/DDBJ whole genome shotgun (WGS) entry which is preliminary data.</text>
</comment>
<gene>
    <name evidence="2" type="ORF">COU86_03125</name>
</gene>
<dbReference type="EMBL" id="PFEB01000037">
    <property type="protein sequence ID" value="PJE60677.1"/>
    <property type="molecule type" value="Genomic_DNA"/>
</dbReference>
<proteinExistence type="predicted"/>
<protein>
    <recommendedName>
        <fullName evidence="1">GIY-YIG domain-containing protein</fullName>
    </recommendedName>
</protein>
<dbReference type="InterPro" id="IPR035901">
    <property type="entry name" value="GIY-YIG_endonuc_sf"/>
</dbReference>